<feature type="transmembrane region" description="Helical" evidence="7">
    <location>
        <begin position="176"/>
        <end position="196"/>
    </location>
</feature>
<evidence type="ECO:0000256" key="2">
    <source>
        <dbReference type="ARBA" id="ARBA00006162"/>
    </source>
</evidence>
<feature type="transmembrane region" description="Helical" evidence="7">
    <location>
        <begin position="260"/>
        <end position="280"/>
    </location>
</feature>
<evidence type="ECO:0000256" key="6">
    <source>
        <dbReference type="ARBA" id="ARBA00023136"/>
    </source>
</evidence>
<evidence type="ECO:0000256" key="7">
    <source>
        <dbReference type="SAM" id="Phobius"/>
    </source>
</evidence>
<comment type="similarity">
    <text evidence="2">Belongs to the EccD/Snm4 family.</text>
</comment>
<feature type="transmembrane region" description="Helical" evidence="7">
    <location>
        <begin position="369"/>
        <end position="389"/>
    </location>
</feature>
<name>A0A1H0BJD4_9ACTO</name>
<comment type="subcellular location">
    <subcellularLocation>
        <location evidence="1">Cell membrane</location>
        <topology evidence="1">Multi-pass membrane protein</topology>
    </subcellularLocation>
</comment>
<dbReference type="InterPro" id="IPR006707">
    <property type="entry name" value="T7SS_EccD"/>
</dbReference>
<dbReference type="InterPro" id="IPR024962">
    <property type="entry name" value="YukD-like"/>
</dbReference>
<dbReference type="STRING" id="332524.SAMN04487766_1254"/>
<feature type="transmembrane region" description="Helical" evidence="7">
    <location>
        <begin position="395"/>
        <end position="413"/>
    </location>
</feature>
<feature type="transmembrane region" description="Helical" evidence="7">
    <location>
        <begin position="318"/>
        <end position="338"/>
    </location>
</feature>
<evidence type="ECO:0000256" key="1">
    <source>
        <dbReference type="ARBA" id="ARBA00004651"/>
    </source>
</evidence>
<accession>A0A1H0BJD4</accession>
<dbReference type="Proteomes" id="UP000198541">
    <property type="component" value="Unassembled WGS sequence"/>
</dbReference>
<evidence type="ECO:0000313" key="10">
    <source>
        <dbReference type="Proteomes" id="UP000198541"/>
    </source>
</evidence>
<feature type="transmembrane region" description="Helical" evidence="7">
    <location>
        <begin position="148"/>
        <end position="169"/>
    </location>
</feature>
<keyword evidence="6 7" id="KW-0472">Membrane</keyword>
<proteinExistence type="inferred from homology"/>
<sequence length="448" mass="45239">MSPSSSSVRAVGTVPLTVLYRSVPADVALPACLPLAEILPALAQRLDALGPDGAVHGMRLVTASGVGLEDSRSLADQHVAAGSVLTLEVRDTDSSEDRHDDLVEAVATAVERQEVAWRPADSTTMSVMSTCALFLVAGLLLLRQGGPALFAPAAAGTATLVLVLAAYALRRLGRDYGWALVLTAGALAAVAAYTALSNASGSPMGLRLAAAGAALAATVLGGMPLLGDERQLVAGPLLVAVALASTGAGLGLAHQELHHLLAMVSAGAAIVSLLAPWLALASIPIDVSLPDRTETIRPEPDTKVAPSLTARVMSARGLVLSSRIACSLIVLACVPTLVSHGWAGTALAAAIAIASLLGTRAVRSRADVVAGIVGGMAILAALVTSVAFIRTDLVAPVAGMVAVAGIVVLLLNVLGPTYRPRLARVADAAEIVVLLTILPLAALACEVL</sequence>
<dbReference type="Pfam" id="PF19053">
    <property type="entry name" value="EccD"/>
    <property type="match status" value="1"/>
</dbReference>
<dbReference type="AlphaFoldDB" id="A0A1H0BJD4"/>
<feature type="transmembrane region" description="Helical" evidence="7">
    <location>
        <begin position="122"/>
        <end position="142"/>
    </location>
</feature>
<keyword evidence="5 7" id="KW-1133">Transmembrane helix</keyword>
<evidence type="ECO:0000259" key="8">
    <source>
        <dbReference type="Pfam" id="PF19053"/>
    </source>
</evidence>
<keyword evidence="4 7" id="KW-0812">Transmembrane</keyword>
<evidence type="ECO:0000256" key="4">
    <source>
        <dbReference type="ARBA" id="ARBA00022692"/>
    </source>
</evidence>
<reference evidence="10" key="1">
    <citation type="submission" date="2016-10" db="EMBL/GenBank/DDBJ databases">
        <authorList>
            <person name="Varghese N."/>
            <person name="Submissions S."/>
        </authorList>
    </citation>
    <scope>NUCLEOTIDE SEQUENCE [LARGE SCALE GENOMIC DNA]</scope>
    <source>
        <strain evidence="10">DSM 27982</strain>
    </source>
</reference>
<dbReference type="GO" id="GO:0005886">
    <property type="term" value="C:plasma membrane"/>
    <property type="evidence" value="ECO:0007669"/>
    <property type="project" value="UniProtKB-SubCell"/>
</dbReference>
<keyword evidence="3" id="KW-1003">Cell membrane</keyword>
<dbReference type="NCBIfam" id="TIGR03920">
    <property type="entry name" value="T7SS_EccD"/>
    <property type="match status" value="1"/>
</dbReference>
<feature type="domain" description="EccD-like transmembrane" evidence="8">
    <location>
        <begin position="129"/>
        <end position="447"/>
    </location>
</feature>
<feature type="transmembrane region" description="Helical" evidence="7">
    <location>
        <begin position="344"/>
        <end position="362"/>
    </location>
</feature>
<feature type="transmembrane region" description="Helical" evidence="7">
    <location>
        <begin position="425"/>
        <end position="444"/>
    </location>
</feature>
<dbReference type="InterPro" id="IPR044049">
    <property type="entry name" value="EccD_transm"/>
</dbReference>
<feature type="transmembrane region" description="Helical" evidence="7">
    <location>
        <begin position="208"/>
        <end position="226"/>
    </location>
</feature>
<evidence type="ECO:0000313" key="9">
    <source>
        <dbReference type="EMBL" id="SDN45543.1"/>
    </source>
</evidence>
<evidence type="ECO:0000256" key="3">
    <source>
        <dbReference type="ARBA" id="ARBA00022475"/>
    </source>
</evidence>
<keyword evidence="10" id="KW-1185">Reference proteome</keyword>
<feature type="transmembrane region" description="Helical" evidence="7">
    <location>
        <begin position="233"/>
        <end position="254"/>
    </location>
</feature>
<evidence type="ECO:0000256" key="5">
    <source>
        <dbReference type="ARBA" id="ARBA00022989"/>
    </source>
</evidence>
<dbReference type="Pfam" id="PF08817">
    <property type="entry name" value="YukD"/>
    <property type="match status" value="1"/>
</dbReference>
<protein>
    <submittedName>
        <fullName evidence="9">Type VII secretion integral membrane protein EccD</fullName>
    </submittedName>
</protein>
<dbReference type="EMBL" id="FNIM01000004">
    <property type="protein sequence ID" value="SDN45543.1"/>
    <property type="molecule type" value="Genomic_DNA"/>
</dbReference>
<organism evidence="9 10">
    <name type="scientific">Actinomyces ruminicola</name>
    <dbReference type="NCBI Taxonomy" id="332524"/>
    <lineage>
        <taxon>Bacteria</taxon>
        <taxon>Bacillati</taxon>
        <taxon>Actinomycetota</taxon>
        <taxon>Actinomycetes</taxon>
        <taxon>Actinomycetales</taxon>
        <taxon>Actinomycetaceae</taxon>
        <taxon>Actinomyces</taxon>
    </lineage>
</organism>
<gene>
    <name evidence="9" type="ORF">SAMN05216355_10467</name>
</gene>
<dbReference type="Gene3D" id="3.10.20.90">
    <property type="entry name" value="Phosphatidylinositol 3-kinase Catalytic Subunit, Chain A, domain 1"/>
    <property type="match status" value="1"/>
</dbReference>